<accession>A0A1C3ECJ3</accession>
<evidence type="ECO:0000256" key="1">
    <source>
        <dbReference type="ARBA" id="ARBA00038184"/>
    </source>
</evidence>
<dbReference type="STRING" id="1841610.A6X21_23180"/>
<reference evidence="5 6" key="1">
    <citation type="submission" date="2016-05" db="EMBL/GenBank/DDBJ databases">
        <title>Genomic and physiological characterization of Planctopirus sp. isolated from fresh water lake.</title>
        <authorList>
            <person name="Subhash Y."/>
            <person name="Ramana C."/>
        </authorList>
    </citation>
    <scope>NUCLEOTIDE SEQUENCE [LARGE SCALE GENOMIC DNA]</scope>
    <source>
        <strain evidence="5 6">JC280</strain>
    </source>
</reference>
<dbReference type="EMBL" id="LYDR01000095">
    <property type="protein sequence ID" value="ODA30959.1"/>
    <property type="molecule type" value="Genomic_DNA"/>
</dbReference>
<evidence type="ECO:0000259" key="4">
    <source>
        <dbReference type="Pfam" id="PF13472"/>
    </source>
</evidence>
<comment type="similarity">
    <text evidence="1">Belongs to the 'GDSL' lipolytic enzyme family. Platelet-activating factor acetylhydrolase IB beta/gamma subunits subfamily.</text>
</comment>
<evidence type="ECO:0000313" key="6">
    <source>
        <dbReference type="Proteomes" id="UP000094828"/>
    </source>
</evidence>
<dbReference type="GO" id="GO:0016788">
    <property type="term" value="F:hydrolase activity, acting on ester bonds"/>
    <property type="evidence" value="ECO:0007669"/>
    <property type="project" value="UniProtKB-ARBA"/>
</dbReference>
<feature type="region of interest" description="Disordered" evidence="2">
    <location>
        <begin position="53"/>
        <end position="73"/>
    </location>
</feature>
<evidence type="ECO:0000313" key="5">
    <source>
        <dbReference type="EMBL" id="ODA30959.1"/>
    </source>
</evidence>
<proteinExistence type="inferred from homology"/>
<evidence type="ECO:0000256" key="3">
    <source>
        <dbReference type="SAM" id="SignalP"/>
    </source>
</evidence>
<dbReference type="CDD" id="cd01820">
    <property type="entry name" value="PAF_acetylesterase_like"/>
    <property type="match status" value="1"/>
</dbReference>
<dbReference type="Pfam" id="PF13472">
    <property type="entry name" value="Lipase_GDSL_2"/>
    <property type="match status" value="1"/>
</dbReference>
<name>A0A1C3ECJ3_9PLAN</name>
<feature type="chain" id="PRO_5008672944" evidence="3">
    <location>
        <begin position="32"/>
        <end position="281"/>
    </location>
</feature>
<protein>
    <submittedName>
        <fullName evidence="5">GDSL family lipase</fullName>
    </submittedName>
</protein>
<dbReference type="PANTHER" id="PTHR11852">
    <property type="entry name" value="PLATELET-ACTIVATING FACTOR ACETYLHYDROLASE"/>
    <property type="match status" value="1"/>
</dbReference>
<dbReference type="PANTHER" id="PTHR11852:SF0">
    <property type="entry name" value="PLATELET-ACTIVATING FACTOR ACETYLHYDROLASE IB SUBUNIT BETA HOMOLOG"/>
    <property type="match status" value="1"/>
</dbReference>
<keyword evidence="3" id="KW-0732">Signal</keyword>
<dbReference type="SUPFAM" id="SSF52266">
    <property type="entry name" value="SGNH hydrolase"/>
    <property type="match status" value="1"/>
</dbReference>
<dbReference type="Proteomes" id="UP000094828">
    <property type="component" value="Unassembled WGS sequence"/>
</dbReference>
<dbReference type="OrthoDB" id="2513075at2"/>
<feature type="signal peptide" evidence="3">
    <location>
        <begin position="1"/>
        <end position="31"/>
    </location>
</feature>
<evidence type="ECO:0000256" key="2">
    <source>
        <dbReference type="SAM" id="MobiDB-lite"/>
    </source>
</evidence>
<dbReference type="InterPro" id="IPR013830">
    <property type="entry name" value="SGNH_hydro"/>
</dbReference>
<feature type="domain" description="SGNH hydrolase-type esterase" evidence="4">
    <location>
        <begin position="96"/>
        <end position="257"/>
    </location>
</feature>
<feature type="compositionally biased region" description="Low complexity" evidence="2">
    <location>
        <begin position="53"/>
        <end position="70"/>
    </location>
</feature>
<keyword evidence="6" id="KW-1185">Reference proteome</keyword>
<comment type="caution">
    <text evidence="5">The sequence shown here is derived from an EMBL/GenBank/DDBJ whole genome shotgun (WGS) entry which is preliminary data.</text>
</comment>
<dbReference type="Gene3D" id="3.40.50.1110">
    <property type="entry name" value="SGNH hydrolase"/>
    <property type="match status" value="1"/>
</dbReference>
<gene>
    <name evidence="5" type="ORF">A6X21_23180</name>
</gene>
<sequence length="281" mass="29909">MKRIFPQFFRSSLSTASLATASLATASLATAFVLSSLASQGFAQAPAAPAAPAAAQAAAPKANPTTTPAPRNDQWWQNRHASMNKRVAEGKVDLLFIGDSITQGWEGAGKKVWEQRFAPRNAVNLGIGGDRTQHVLWRLENGNIAGIEPKLAVLMIGTNNSGSDSSEAIAEGVKAIVEKLKTSLPKTKILILAIFPRGATPDTPGRKVNEGANAIIAKLADGERVEFLDIGPKFLEADGTLSKEIMPDLLHLNEKSYGIWADAIEPQLTKVYGPLPEAPKP</sequence>
<dbReference type="RefSeq" id="WP_068848091.1">
    <property type="nucleotide sequence ID" value="NZ_LYDR01000095.1"/>
</dbReference>
<organism evidence="5 6">
    <name type="scientific">Planctopirus hydrillae</name>
    <dbReference type="NCBI Taxonomy" id="1841610"/>
    <lineage>
        <taxon>Bacteria</taxon>
        <taxon>Pseudomonadati</taxon>
        <taxon>Planctomycetota</taxon>
        <taxon>Planctomycetia</taxon>
        <taxon>Planctomycetales</taxon>
        <taxon>Planctomycetaceae</taxon>
        <taxon>Planctopirus</taxon>
    </lineage>
</organism>
<dbReference type="InterPro" id="IPR036514">
    <property type="entry name" value="SGNH_hydro_sf"/>
</dbReference>
<dbReference type="AlphaFoldDB" id="A0A1C3ECJ3"/>